<name>A0AB39MXI9_9ACTN</name>
<accession>A0AB39MXI9</accession>
<dbReference type="RefSeq" id="WP_369271373.1">
    <property type="nucleotide sequence ID" value="NZ_CP163432.1"/>
</dbReference>
<organism evidence="1">
    <name type="scientific">Streptomyces sp. R11</name>
    <dbReference type="NCBI Taxonomy" id="3238625"/>
    <lineage>
        <taxon>Bacteria</taxon>
        <taxon>Bacillati</taxon>
        <taxon>Actinomycetota</taxon>
        <taxon>Actinomycetes</taxon>
        <taxon>Kitasatosporales</taxon>
        <taxon>Streptomycetaceae</taxon>
        <taxon>Streptomyces</taxon>
    </lineage>
</organism>
<reference evidence="1" key="1">
    <citation type="submission" date="2024-07" db="EMBL/GenBank/DDBJ databases">
        <authorList>
            <person name="Yu S.T."/>
        </authorList>
    </citation>
    <scope>NUCLEOTIDE SEQUENCE</scope>
    <source>
        <strain evidence="1">R11</strain>
    </source>
</reference>
<evidence type="ECO:0008006" key="2">
    <source>
        <dbReference type="Google" id="ProtNLM"/>
    </source>
</evidence>
<gene>
    <name evidence="1" type="ORF">AB5J55_16295</name>
</gene>
<evidence type="ECO:0000313" key="1">
    <source>
        <dbReference type="EMBL" id="XDQ11115.1"/>
    </source>
</evidence>
<dbReference type="AlphaFoldDB" id="A0AB39MXI9"/>
<proteinExistence type="predicted"/>
<sequence>MKEIGGGFARMSAGAVLVLLPLAGCGDKTGADAVGSAGVGPSLDSTPGRPWTEAELNQVALSDRDGYEVSGRVPMSAGPSTRRANPAVCSPILQALGKSSSTYAAGARISRIFSSAGSGSGATMTLASHSTEDARAVVEAFRAAAEKCTAFRDVEQAYDYEAVDVQPDPGYGDESLSLRLVQVVPYPDGESLKVPFAVVVARKDATVATFYDFNRPSGVEDASPAGIPDDLVRAQLGKLGQLDRAE</sequence>
<protein>
    <recommendedName>
        <fullName evidence="2">PknH-like extracellular domain-containing protein</fullName>
    </recommendedName>
</protein>
<dbReference type="EMBL" id="CP163432">
    <property type="protein sequence ID" value="XDQ11115.1"/>
    <property type="molecule type" value="Genomic_DNA"/>
</dbReference>